<dbReference type="InterPro" id="IPR027417">
    <property type="entry name" value="P-loop_NTPase"/>
</dbReference>
<evidence type="ECO:0000313" key="9">
    <source>
        <dbReference type="EMBL" id="ADJ25045.1"/>
    </source>
</evidence>
<dbReference type="GO" id="GO:0005524">
    <property type="term" value="F:ATP binding"/>
    <property type="evidence" value="ECO:0007669"/>
    <property type="project" value="UniProtKB-KW"/>
</dbReference>
<dbReference type="InterPro" id="IPR003439">
    <property type="entry name" value="ABC_transporter-like_ATP-bd"/>
</dbReference>
<feature type="domain" description="ABC transporter" evidence="8">
    <location>
        <begin position="3"/>
        <end position="205"/>
    </location>
</feature>
<keyword evidence="4" id="KW-0201">Cytochrome c-type biogenesis</keyword>
<dbReference type="GO" id="GO:0016887">
    <property type="term" value="F:ATP hydrolysis activity"/>
    <property type="evidence" value="ECO:0007669"/>
    <property type="project" value="InterPro"/>
</dbReference>
<dbReference type="OrthoDB" id="9800654at2"/>
<dbReference type="GO" id="GO:0017004">
    <property type="term" value="P:cytochrome complex assembly"/>
    <property type="evidence" value="ECO:0007669"/>
    <property type="project" value="UniProtKB-KW"/>
</dbReference>
<evidence type="ECO:0000256" key="7">
    <source>
        <dbReference type="ARBA" id="ARBA00023136"/>
    </source>
</evidence>
<keyword evidence="10" id="KW-1185">Reference proteome</keyword>
<dbReference type="InterPro" id="IPR003593">
    <property type="entry name" value="AAA+_ATPase"/>
</dbReference>
<dbReference type="InterPro" id="IPR017871">
    <property type="entry name" value="ABC_transporter-like_CS"/>
</dbReference>
<dbReference type="KEGG" id="hdn:Hden_3252"/>
<dbReference type="eggNOG" id="COG4133">
    <property type="taxonomic scope" value="Bacteria"/>
</dbReference>
<protein>
    <submittedName>
        <fullName evidence="9">Heme exporter protein CcmA</fullName>
    </submittedName>
</protein>
<evidence type="ECO:0000313" key="10">
    <source>
        <dbReference type="Proteomes" id="UP000002033"/>
    </source>
</evidence>
<dbReference type="HOGENOM" id="CLU_000604_1_2_5"/>
<organism evidence="9 10">
    <name type="scientific">Hyphomicrobium denitrificans (strain ATCC 51888 / DSM 1869 / NCIMB 11706 / TK 0415)</name>
    <dbReference type="NCBI Taxonomy" id="582899"/>
    <lineage>
        <taxon>Bacteria</taxon>
        <taxon>Pseudomonadati</taxon>
        <taxon>Pseudomonadota</taxon>
        <taxon>Alphaproteobacteria</taxon>
        <taxon>Hyphomicrobiales</taxon>
        <taxon>Hyphomicrobiaceae</taxon>
        <taxon>Hyphomicrobium</taxon>
    </lineage>
</organism>
<sequence length="207" mass="22076">MQLIAEDLVIERGGRIVIDGLSFSVSEGETLVLSGANGAGKTTLLRTIAGFIRPASGTVRLDGGDGELTITEQAHVVGHANAIKSSMTVFENAVFWAEYLGGQAASTERIERALHHFGLEDLVEFPAAYLSAGQRRRLGLARLLLAPRTLWLLDEPTVSLDIASSDRLVAAVNDHTREGGIAIVATHVPLALERARTLTIASQRMAA</sequence>
<dbReference type="EMBL" id="CP002083">
    <property type="protein sequence ID" value="ADJ25045.1"/>
    <property type="molecule type" value="Genomic_DNA"/>
</dbReference>
<dbReference type="SMART" id="SM00382">
    <property type="entry name" value="AAA"/>
    <property type="match status" value="1"/>
</dbReference>
<keyword evidence="3" id="KW-0547">Nucleotide-binding</keyword>
<evidence type="ECO:0000256" key="4">
    <source>
        <dbReference type="ARBA" id="ARBA00022748"/>
    </source>
</evidence>
<dbReference type="PROSITE" id="PS00211">
    <property type="entry name" value="ABC_TRANSPORTER_1"/>
    <property type="match status" value="1"/>
</dbReference>
<dbReference type="InterPro" id="IPR005895">
    <property type="entry name" value="ABC_transptr_haem_export_CcmA"/>
</dbReference>
<dbReference type="Gene3D" id="3.40.50.300">
    <property type="entry name" value="P-loop containing nucleotide triphosphate hydrolases"/>
    <property type="match status" value="1"/>
</dbReference>
<keyword evidence="2" id="KW-0813">Transport</keyword>
<dbReference type="STRING" id="582899.Hden_3252"/>
<evidence type="ECO:0000256" key="5">
    <source>
        <dbReference type="ARBA" id="ARBA00022840"/>
    </source>
</evidence>
<keyword evidence="7" id="KW-0472">Membrane</keyword>
<proteinExistence type="inferred from homology"/>
<dbReference type="RefSeq" id="WP_013217204.1">
    <property type="nucleotide sequence ID" value="NC_014313.1"/>
</dbReference>
<dbReference type="NCBIfam" id="TIGR01189">
    <property type="entry name" value="ccmA"/>
    <property type="match status" value="1"/>
</dbReference>
<dbReference type="PANTHER" id="PTHR43499:SF1">
    <property type="entry name" value="ABC TRANSPORTER I FAMILY MEMBER 1"/>
    <property type="match status" value="1"/>
</dbReference>
<dbReference type="SUPFAM" id="SSF52540">
    <property type="entry name" value="P-loop containing nucleoside triphosphate hydrolases"/>
    <property type="match status" value="1"/>
</dbReference>
<dbReference type="PANTHER" id="PTHR43499">
    <property type="entry name" value="ABC TRANSPORTER I FAMILY MEMBER 1"/>
    <property type="match status" value="1"/>
</dbReference>
<reference evidence="10" key="1">
    <citation type="journal article" date="2011" name="J. Bacteriol.">
        <title>Genome sequences of eight morphologically diverse alphaproteobacteria.</title>
        <authorList>
            <consortium name="US DOE Joint Genome Institute"/>
            <person name="Brown P.J."/>
            <person name="Kysela D.T."/>
            <person name="Buechlein A."/>
            <person name="Hemmerich C."/>
            <person name="Brun Y.V."/>
        </authorList>
    </citation>
    <scope>NUCLEOTIDE SEQUENCE [LARGE SCALE GENOMIC DNA]</scope>
    <source>
        <strain evidence="10">ATCC 51888 / DSM 1869 / NCIB 11706 / TK 0415</strain>
    </source>
</reference>
<gene>
    <name evidence="9" type="ordered locus">Hden_3252</name>
</gene>
<keyword evidence="5" id="KW-0067">ATP-binding</keyword>
<evidence type="ECO:0000256" key="3">
    <source>
        <dbReference type="ARBA" id="ARBA00022741"/>
    </source>
</evidence>
<evidence type="ECO:0000256" key="1">
    <source>
        <dbReference type="ARBA" id="ARBA00005417"/>
    </source>
</evidence>
<dbReference type="Proteomes" id="UP000002033">
    <property type="component" value="Chromosome"/>
</dbReference>
<accession>D8JWT7</accession>
<name>D8JWT7_HYPDA</name>
<dbReference type="PROSITE" id="PS50893">
    <property type="entry name" value="ABC_TRANSPORTER_2"/>
    <property type="match status" value="1"/>
</dbReference>
<dbReference type="GO" id="GO:0022857">
    <property type="term" value="F:transmembrane transporter activity"/>
    <property type="evidence" value="ECO:0007669"/>
    <property type="project" value="InterPro"/>
</dbReference>
<dbReference type="AlphaFoldDB" id="D8JWT7"/>
<comment type="similarity">
    <text evidence="1">Belongs to the ABC transporter superfamily.</text>
</comment>
<keyword evidence="6" id="KW-1278">Translocase</keyword>
<evidence type="ECO:0000256" key="2">
    <source>
        <dbReference type="ARBA" id="ARBA00022448"/>
    </source>
</evidence>
<evidence type="ECO:0000256" key="6">
    <source>
        <dbReference type="ARBA" id="ARBA00022967"/>
    </source>
</evidence>
<evidence type="ECO:0000259" key="8">
    <source>
        <dbReference type="PROSITE" id="PS50893"/>
    </source>
</evidence>
<dbReference type="Pfam" id="PF00005">
    <property type="entry name" value="ABC_tran"/>
    <property type="match status" value="1"/>
</dbReference>